<keyword evidence="2" id="KW-1133">Transmembrane helix</keyword>
<protein>
    <submittedName>
        <fullName evidence="3">Unannotated protein</fullName>
    </submittedName>
</protein>
<feature type="transmembrane region" description="Helical" evidence="2">
    <location>
        <begin position="77"/>
        <end position="96"/>
    </location>
</feature>
<keyword evidence="2" id="KW-0812">Transmembrane</keyword>
<evidence type="ECO:0000313" key="9">
    <source>
        <dbReference type="EMBL" id="CAB5003286.1"/>
    </source>
</evidence>
<dbReference type="EMBL" id="CAEZSC010000010">
    <property type="protein sequence ID" value="CAB4531092.1"/>
    <property type="molecule type" value="Genomic_DNA"/>
</dbReference>
<keyword evidence="2" id="KW-0472">Membrane</keyword>
<feature type="compositionally biased region" description="Basic and acidic residues" evidence="1">
    <location>
        <begin position="120"/>
        <end position="132"/>
    </location>
</feature>
<evidence type="ECO:0000313" key="3">
    <source>
        <dbReference type="EMBL" id="CAB4531092.1"/>
    </source>
</evidence>
<evidence type="ECO:0000256" key="1">
    <source>
        <dbReference type="SAM" id="MobiDB-lite"/>
    </source>
</evidence>
<dbReference type="EMBL" id="CAFBME010000090">
    <property type="protein sequence ID" value="CAB4899756.1"/>
    <property type="molecule type" value="Genomic_DNA"/>
</dbReference>
<reference evidence="3" key="1">
    <citation type="submission" date="2020-05" db="EMBL/GenBank/DDBJ databases">
        <authorList>
            <person name="Chiriac C."/>
            <person name="Salcher M."/>
            <person name="Ghai R."/>
            <person name="Kavagutti S V."/>
        </authorList>
    </citation>
    <scope>NUCLEOTIDE SEQUENCE</scope>
</reference>
<dbReference type="EMBL" id="CAEZYL010000068">
    <property type="protein sequence ID" value="CAB4727345.1"/>
    <property type="molecule type" value="Genomic_DNA"/>
</dbReference>
<evidence type="ECO:0000313" key="7">
    <source>
        <dbReference type="EMBL" id="CAB4899756.1"/>
    </source>
</evidence>
<proteinExistence type="predicted"/>
<dbReference type="EMBL" id="CAFBPI010000001">
    <property type="protein sequence ID" value="CAB5003286.1"/>
    <property type="molecule type" value="Genomic_DNA"/>
</dbReference>
<organism evidence="3">
    <name type="scientific">freshwater metagenome</name>
    <dbReference type="NCBI Taxonomy" id="449393"/>
    <lineage>
        <taxon>unclassified sequences</taxon>
        <taxon>metagenomes</taxon>
        <taxon>ecological metagenomes</taxon>
    </lineage>
</organism>
<gene>
    <name evidence="3" type="ORF">UFOPK1380_00317</name>
    <name evidence="4" type="ORF">UFOPK1778_00777</name>
    <name evidence="5" type="ORF">UFOPK1863_00889</name>
    <name evidence="6" type="ORF">UFOPK2689_00973</name>
    <name evidence="7" type="ORF">UFOPK3555_00841</name>
    <name evidence="8" type="ORF">UFOPK3874_00543</name>
    <name evidence="9" type="ORF">UFOPK4095_00002</name>
</gene>
<dbReference type="EMBL" id="CAEZUD010000038">
    <property type="protein sequence ID" value="CAB4592407.1"/>
    <property type="molecule type" value="Genomic_DNA"/>
</dbReference>
<feature type="transmembrane region" description="Helical" evidence="2">
    <location>
        <begin position="52"/>
        <end position="71"/>
    </location>
</feature>
<dbReference type="InterPro" id="IPR021401">
    <property type="entry name" value="DUF3040"/>
</dbReference>
<evidence type="ECO:0000313" key="5">
    <source>
        <dbReference type="EMBL" id="CAB4618706.1"/>
    </source>
</evidence>
<name>A0A6J6AW66_9ZZZZ</name>
<evidence type="ECO:0000313" key="6">
    <source>
        <dbReference type="EMBL" id="CAB4727345.1"/>
    </source>
</evidence>
<accession>A0A6J6AW66</accession>
<evidence type="ECO:0000256" key="2">
    <source>
        <dbReference type="SAM" id="Phobius"/>
    </source>
</evidence>
<dbReference type="Pfam" id="PF11239">
    <property type="entry name" value="DUF3040"/>
    <property type="match status" value="1"/>
</dbReference>
<dbReference type="EMBL" id="CAFBNS010000081">
    <property type="protein sequence ID" value="CAB4961219.1"/>
    <property type="molecule type" value="Genomic_DNA"/>
</dbReference>
<evidence type="ECO:0000313" key="8">
    <source>
        <dbReference type="EMBL" id="CAB4961219.1"/>
    </source>
</evidence>
<feature type="region of interest" description="Disordered" evidence="1">
    <location>
        <begin position="108"/>
        <end position="132"/>
    </location>
</feature>
<dbReference type="AlphaFoldDB" id="A0A6J6AW66"/>
<dbReference type="EMBL" id="CAEZUY010000096">
    <property type="protein sequence ID" value="CAB4618706.1"/>
    <property type="molecule type" value="Genomic_DNA"/>
</dbReference>
<sequence length="132" mass="14615">MDFRQRLSCPILGDVSLSDHEKRLLAEMEAALTSEDPRLVSTLTGKVRTRKAGRVFTGLLLTLAGMAILLAGLIAQIIVVGILGFLVSLVGLVFIFSNFQLGTSMRATGPKAPKPNWSSRLEERWERRNYDQ</sequence>
<evidence type="ECO:0000313" key="4">
    <source>
        <dbReference type="EMBL" id="CAB4592407.1"/>
    </source>
</evidence>